<dbReference type="AlphaFoldDB" id="A0A397U1P9"/>
<keyword evidence="3" id="KW-1185">Reference proteome</keyword>
<accession>A0A397U1P9</accession>
<proteinExistence type="predicted"/>
<comment type="caution">
    <text evidence="2">The sequence shown here is derived from an EMBL/GenBank/DDBJ whole genome shotgun (WGS) entry which is preliminary data.</text>
</comment>
<feature type="region of interest" description="Disordered" evidence="1">
    <location>
        <begin position="1"/>
        <end position="23"/>
    </location>
</feature>
<reference evidence="2 3" key="1">
    <citation type="submission" date="2018-06" db="EMBL/GenBank/DDBJ databases">
        <title>Comparative genomics reveals the genomic features of Rhizophagus irregularis, R. cerebriforme, R. diaphanum and Gigaspora rosea, and their symbiotic lifestyle signature.</title>
        <authorList>
            <person name="Morin E."/>
            <person name="San Clemente H."/>
            <person name="Chen E.C.H."/>
            <person name="De La Providencia I."/>
            <person name="Hainaut M."/>
            <person name="Kuo A."/>
            <person name="Kohler A."/>
            <person name="Murat C."/>
            <person name="Tang N."/>
            <person name="Roy S."/>
            <person name="Loubradou J."/>
            <person name="Henrissat B."/>
            <person name="Grigoriev I.V."/>
            <person name="Corradi N."/>
            <person name="Roux C."/>
            <person name="Martin F.M."/>
        </authorList>
    </citation>
    <scope>NUCLEOTIDE SEQUENCE [LARGE SCALE GENOMIC DNA]</scope>
    <source>
        <strain evidence="2 3">DAOM 194757</strain>
    </source>
</reference>
<dbReference type="OrthoDB" id="431454at2759"/>
<dbReference type="EMBL" id="QKWP01002246">
    <property type="protein sequence ID" value="RIB04130.1"/>
    <property type="molecule type" value="Genomic_DNA"/>
</dbReference>
<protein>
    <submittedName>
        <fullName evidence="2">Uncharacterized protein</fullName>
    </submittedName>
</protein>
<evidence type="ECO:0000256" key="1">
    <source>
        <dbReference type="SAM" id="MobiDB-lite"/>
    </source>
</evidence>
<dbReference type="Proteomes" id="UP000266673">
    <property type="component" value="Unassembled WGS sequence"/>
</dbReference>
<evidence type="ECO:0000313" key="3">
    <source>
        <dbReference type="Proteomes" id="UP000266673"/>
    </source>
</evidence>
<organism evidence="2 3">
    <name type="scientific">Gigaspora rosea</name>
    <dbReference type="NCBI Taxonomy" id="44941"/>
    <lineage>
        <taxon>Eukaryota</taxon>
        <taxon>Fungi</taxon>
        <taxon>Fungi incertae sedis</taxon>
        <taxon>Mucoromycota</taxon>
        <taxon>Glomeromycotina</taxon>
        <taxon>Glomeromycetes</taxon>
        <taxon>Diversisporales</taxon>
        <taxon>Gigasporaceae</taxon>
        <taxon>Gigaspora</taxon>
    </lineage>
</organism>
<evidence type="ECO:0000313" key="2">
    <source>
        <dbReference type="EMBL" id="RIB04130.1"/>
    </source>
</evidence>
<gene>
    <name evidence="2" type="ORF">C2G38_2223181</name>
</gene>
<name>A0A397U1P9_9GLOM</name>
<sequence>MILGSLESSQGDNHFGGIEPNDTDAFRSCEKTYRLIDRYKESPKDLNKSLNNAFALRKTYSLDRYDVDFNKLDQTMHGYRNCEGIYQ</sequence>
<feature type="compositionally biased region" description="Polar residues" evidence="1">
    <location>
        <begin position="1"/>
        <end position="12"/>
    </location>
</feature>